<dbReference type="Gene3D" id="3.40.50.300">
    <property type="entry name" value="P-loop containing nucleotide triphosphate hydrolases"/>
    <property type="match status" value="1"/>
</dbReference>
<dbReference type="InterPro" id="IPR032284">
    <property type="entry name" value="RecQ_Zn-bd"/>
</dbReference>
<dbReference type="InterPro" id="IPR027417">
    <property type="entry name" value="P-loop_NTPase"/>
</dbReference>
<name>A0A4C1W2D3_EUMVA</name>
<feature type="region of interest" description="Disordered" evidence="3">
    <location>
        <begin position="564"/>
        <end position="597"/>
    </location>
</feature>
<evidence type="ECO:0000259" key="6">
    <source>
        <dbReference type="Pfam" id="PF16124"/>
    </source>
</evidence>
<dbReference type="GO" id="GO:0004386">
    <property type="term" value="F:helicase activity"/>
    <property type="evidence" value="ECO:0007669"/>
    <property type="project" value="UniProtKB-KW"/>
</dbReference>
<evidence type="ECO:0000259" key="5">
    <source>
        <dbReference type="Pfam" id="PF08236"/>
    </source>
</evidence>
<dbReference type="CDD" id="cd01650">
    <property type="entry name" value="RT_nLTR_like"/>
    <property type="match status" value="1"/>
</dbReference>
<dbReference type="Pfam" id="PF16124">
    <property type="entry name" value="RecQ_Zn_bind"/>
    <property type="match status" value="1"/>
</dbReference>
<feature type="region of interest" description="Disordered" evidence="3">
    <location>
        <begin position="668"/>
        <end position="726"/>
    </location>
</feature>
<feature type="compositionally biased region" description="Polar residues" evidence="3">
    <location>
        <begin position="43"/>
        <end position="52"/>
    </location>
</feature>
<comment type="subcellular location">
    <subcellularLocation>
        <location evidence="1">Nucleus</location>
    </subcellularLocation>
</comment>
<keyword evidence="2" id="KW-0539">Nucleus</keyword>
<feature type="compositionally biased region" description="Basic and acidic residues" evidence="3">
    <location>
        <begin position="55"/>
        <end position="69"/>
    </location>
</feature>
<keyword evidence="7" id="KW-0378">Hydrolase</keyword>
<feature type="compositionally biased region" description="Low complexity" evidence="3">
    <location>
        <begin position="392"/>
        <end position="401"/>
    </location>
</feature>
<evidence type="ECO:0000256" key="2">
    <source>
        <dbReference type="ARBA" id="ARBA00023242"/>
    </source>
</evidence>
<dbReference type="Gene3D" id="6.10.250.3140">
    <property type="match status" value="1"/>
</dbReference>
<keyword evidence="7" id="KW-0067">ATP-binding</keyword>
<dbReference type="GO" id="GO:0005694">
    <property type="term" value="C:chromosome"/>
    <property type="evidence" value="ECO:0007669"/>
    <property type="project" value="InterPro"/>
</dbReference>
<dbReference type="PANTHER" id="PTHR47027:SF29">
    <property type="entry name" value="C2H2-TYPE DOMAIN-CONTAINING PROTEIN"/>
    <property type="match status" value="1"/>
</dbReference>
<dbReference type="AlphaFoldDB" id="A0A4C1W2D3"/>
<feature type="domain" description="ATP-dependent DNA helicase RecQ zinc-binding" evidence="6">
    <location>
        <begin position="304"/>
        <end position="364"/>
    </location>
</feature>
<dbReference type="GO" id="GO:0006355">
    <property type="term" value="P:regulation of DNA-templated transcription"/>
    <property type="evidence" value="ECO:0007669"/>
    <property type="project" value="InterPro"/>
</dbReference>
<evidence type="ECO:0000313" key="8">
    <source>
        <dbReference type="Proteomes" id="UP000299102"/>
    </source>
</evidence>
<evidence type="ECO:0000256" key="1">
    <source>
        <dbReference type="ARBA" id="ARBA00004123"/>
    </source>
</evidence>
<sequence>MMLAIKKLQPGKMSINAPMNSIKAIQKSPSRTSRKRKKACGNRRQSTNARNNRSNKRDRSTATHQDIENGQKPSRIAPQIDKNQPIEQAGFRPNYSTNDHIHAVDQLIEKYKEFNKPLYIGKETLSPKLFIAVLQDIFRNIDWADKGILVLNERLTHLRFADDIAMFSETATGLEQMFQNLASESNKVGLEMNTSKTKIMTNSIETPISIEGQNIEYVKEYIYLGKLTSFHSNRNKNEVDRRVNLAWRNYWAQKEILKGDYSLKMKKIIMDSCILPTLTYSRRDGQPAFCRIYYCRRERDAVDFLMRTEAGRAQTEERRRRASAARKSFAAMVRYCEEVRCRHAVFAEYFGETPPVCKARCDVCADSRRVQRMLDESARLEMNVRLGGGVAAADASSDGADLYGGGRRGQTRDTDEAYGDESEGETESDRRRVAAQTTALITEQLAARRRQTPAPAADAAVVKLSRCRAAASTTSKVNGLTVATRDSYLSLLTAALSAHAAERNDSGGTRAVERCARHLEYEAFSAVTVASLYRRAMAKLIASVKSCTDELYPPLETFMLKNDSEYDESEEHKGEMEGRATTPSRGERRKRNISSFKKDPLKQTKLAAYFTPTIKTVESETAPEAEPAQDDTIVINITLRGVSGDSSFKFTASEDKPRVKRKFRDLFGESSDSEPESTVLEPKLQNLSDGSGVYQGKKRARGRLKLESETKGGELQNTVNGDGAMHGPVDTITSVSEKHIGVSACADFAVGTTKGEESDASEGEEAGVAANEELGMSKREATGAVKGEKKKKKAVKCGEPGMAKDELAGRVVRLLMPYYKRRCITSRDLFKLTARQLVHRLLALRLTEEGAIKLLLKKTFRDVRISSPAAASALIAALRVP</sequence>
<dbReference type="PANTHER" id="PTHR47027">
    <property type="entry name" value="REVERSE TRANSCRIPTASE DOMAIN-CONTAINING PROTEIN"/>
    <property type="match status" value="1"/>
</dbReference>
<dbReference type="EMBL" id="BGZK01000456">
    <property type="protein sequence ID" value="GBP44639.1"/>
    <property type="molecule type" value="Genomic_DNA"/>
</dbReference>
<feature type="region of interest" description="Disordered" evidence="3">
    <location>
        <begin position="392"/>
        <end position="432"/>
    </location>
</feature>
<gene>
    <name evidence="7" type="primary">RECQL5</name>
    <name evidence="7" type="ORF">EVAR_44167_1</name>
</gene>
<feature type="compositionally biased region" description="Acidic residues" evidence="3">
    <location>
        <begin position="416"/>
        <end position="426"/>
    </location>
</feature>
<feature type="domain" description="Reverse transcriptase" evidence="4">
    <location>
        <begin position="124"/>
        <end position="217"/>
    </location>
</feature>
<dbReference type="InterPro" id="IPR000477">
    <property type="entry name" value="RT_dom"/>
</dbReference>
<dbReference type="Pfam" id="PF00078">
    <property type="entry name" value="RVT_1"/>
    <property type="match status" value="1"/>
</dbReference>
<accession>A0A4C1W2D3</accession>
<protein>
    <submittedName>
        <fullName evidence="7">ATP-dependent DNA helicase Q5</fullName>
    </submittedName>
</protein>
<feature type="compositionally biased region" description="Basic residues" evidence="3">
    <location>
        <begin position="32"/>
        <end position="41"/>
    </location>
</feature>
<dbReference type="STRING" id="151549.A0A4C1W2D3"/>
<feature type="region of interest" description="Disordered" evidence="3">
    <location>
        <begin position="14"/>
        <end position="80"/>
    </location>
</feature>
<evidence type="ECO:0000259" key="4">
    <source>
        <dbReference type="Pfam" id="PF00078"/>
    </source>
</evidence>
<dbReference type="Proteomes" id="UP000299102">
    <property type="component" value="Unassembled WGS sequence"/>
</dbReference>
<reference evidence="7 8" key="1">
    <citation type="journal article" date="2019" name="Commun. Biol.">
        <title>The bagworm genome reveals a unique fibroin gene that provides high tensile strength.</title>
        <authorList>
            <person name="Kono N."/>
            <person name="Nakamura H."/>
            <person name="Ohtoshi R."/>
            <person name="Tomita M."/>
            <person name="Numata K."/>
            <person name="Arakawa K."/>
        </authorList>
    </citation>
    <scope>NUCLEOTIDE SEQUENCE [LARGE SCALE GENOMIC DNA]</scope>
</reference>
<dbReference type="InterPro" id="IPR013257">
    <property type="entry name" value="SRI"/>
</dbReference>
<dbReference type="OrthoDB" id="410104at2759"/>
<comment type="caution">
    <text evidence="7">The sequence shown here is derived from an EMBL/GenBank/DDBJ whole genome shotgun (WGS) entry which is preliminary data.</text>
</comment>
<organism evidence="7 8">
    <name type="scientific">Eumeta variegata</name>
    <name type="common">Bagworm moth</name>
    <name type="synonym">Eumeta japonica</name>
    <dbReference type="NCBI Taxonomy" id="151549"/>
    <lineage>
        <taxon>Eukaryota</taxon>
        <taxon>Metazoa</taxon>
        <taxon>Ecdysozoa</taxon>
        <taxon>Arthropoda</taxon>
        <taxon>Hexapoda</taxon>
        <taxon>Insecta</taxon>
        <taxon>Pterygota</taxon>
        <taxon>Neoptera</taxon>
        <taxon>Endopterygota</taxon>
        <taxon>Lepidoptera</taxon>
        <taxon>Glossata</taxon>
        <taxon>Ditrysia</taxon>
        <taxon>Tineoidea</taxon>
        <taxon>Psychidae</taxon>
        <taxon>Oiketicinae</taxon>
        <taxon>Eumeta</taxon>
    </lineage>
</organism>
<feature type="domain" description="Set2 Rpb1 interacting" evidence="5">
    <location>
        <begin position="805"/>
        <end position="843"/>
    </location>
</feature>
<keyword evidence="7" id="KW-0547">Nucleotide-binding</keyword>
<keyword evidence="8" id="KW-1185">Reference proteome</keyword>
<proteinExistence type="predicted"/>
<evidence type="ECO:0000313" key="7">
    <source>
        <dbReference type="EMBL" id="GBP44639.1"/>
    </source>
</evidence>
<keyword evidence="7" id="KW-0347">Helicase</keyword>
<dbReference type="Pfam" id="PF08236">
    <property type="entry name" value="SRI"/>
    <property type="match status" value="1"/>
</dbReference>
<evidence type="ECO:0000256" key="3">
    <source>
        <dbReference type="SAM" id="MobiDB-lite"/>
    </source>
</evidence>